<proteinExistence type="predicted"/>
<sequence>MVSRIAACLVLGSALTVVLCLIASSALIYVIEKQANSPFCNEESCRNKDPYGTNCYSDHMTVRTIPVQMEEGGGTLTLVYSPKCRSNWVKWEGETGAKNRLTVWRKGSPGDPVTTARRFDGDNSGQNTWSNMISAEGDTCVKIKFQQSGQESVDTCTDGLG</sequence>
<dbReference type="RefSeq" id="WP_076142630.1">
    <property type="nucleotide sequence ID" value="NZ_CAJPQD010000066.1"/>
</dbReference>
<evidence type="ECO:0000313" key="1">
    <source>
        <dbReference type="EMBL" id="OMG37326.1"/>
    </source>
</evidence>
<accession>A0A854D672</accession>
<evidence type="ECO:0008006" key="3">
    <source>
        <dbReference type="Google" id="ProtNLM"/>
    </source>
</evidence>
<dbReference type="InterPro" id="IPR021224">
    <property type="entry name" value="DUF2690"/>
</dbReference>
<protein>
    <recommendedName>
        <fullName evidence="3">DUF2690 domain-containing protein</fullName>
    </recommendedName>
</protein>
<dbReference type="EMBL" id="MSRR01000009">
    <property type="protein sequence ID" value="OMG37326.1"/>
    <property type="molecule type" value="Genomic_DNA"/>
</dbReference>
<gene>
    <name evidence="1" type="ORF">BKH33_05540</name>
</gene>
<reference evidence="1 2" key="1">
    <citation type="submission" date="2016-12" db="EMBL/GenBank/DDBJ databases">
        <title>Genomic comparison of strains in the 'Actinomyces naeslundii' group.</title>
        <authorList>
            <person name="Mughal S.R."/>
            <person name="Do T."/>
            <person name="Gilbert S.C."/>
            <person name="Witherden E.A."/>
            <person name="Didelot X."/>
            <person name="Beighton D."/>
        </authorList>
    </citation>
    <scope>NUCLEOTIDE SEQUENCE [LARGE SCALE GENOMIC DNA]</scope>
    <source>
        <strain evidence="1 2">NCTC 10301</strain>
    </source>
</reference>
<comment type="caution">
    <text evidence="1">The sequence shown here is derived from an EMBL/GenBank/DDBJ whole genome shotgun (WGS) entry which is preliminary data.</text>
</comment>
<dbReference type="AlphaFoldDB" id="A0A854D672"/>
<name>A0A854D672_ACTNA</name>
<organism evidence="1 2">
    <name type="scientific">Actinomyces naeslundii</name>
    <dbReference type="NCBI Taxonomy" id="1655"/>
    <lineage>
        <taxon>Bacteria</taxon>
        <taxon>Bacillati</taxon>
        <taxon>Actinomycetota</taxon>
        <taxon>Actinomycetes</taxon>
        <taxon>Actinomycetales</taxon>
        <taxon>Actinomycetaceae</taxon>
        <taxon>Actinomyces</taxon>
    </lineage>
</organism>
<evidence type="ECO:0000313" key="2">
    <source>
        <dbReference type="Proteomes" id="UP000187035"/>
    </source>
</evidence>
<dbReference type="Proteomes" id="UP000187035">
    <property type="component" value="Unassembled WGS sequence"/>
</dbReference>
<dbReference type="Pfam" id="PF10901">
    <property type="entry name" value="DUF2690"/>
    <property type="match status" value="1"/>
</dbReference>